<gene>
    <name evidence="1" type="ORF">EPA99_06285</name>
</gene>
<comment type="caution">
    <text evidence="1">The sequence shown here is derived from an EMBL/GenBank/DDBJ whole genome shotgun (WGS) entry which is preliminary data.</text>
</comment>
<reference evidence="1 2" key="1">
    <citation type="submission" date="2019-01" db="EMBL/GenBank/DDBJ databases">
        <title>Pseudoxanthomonas composti sp. nov., isolated from compost.</title>
        <authorList>
            <person name="Yang G."/>
        </authorList>
    </citation>
    <scope>NUCLEOTIDE SEQUENCE [LARGE SCALE GENOMIC DNA]</scope>
    <source>
        <strain evidence="1 2">GSS15</strain>
    </source>
</reference>
<dbReference type="OrthoDB" id="6058115at2"/>
<dbReference type="Proteomes" id="UP000289784">
    <property type="component" value="Unassembled WGS sequence"/>
</dbReference>
<organism evidence="1 2">
    <name type="scientific">Pseudoxanthomonas composti</name>
    <dbReference type="NCBI Taxonomy" id="2137479"/>
    <lineage>
        <taxon>Bacteria</taxon>
        <taxon>Pseudomonadati</taxon>
        <taxon>Pseudomonadota</taxon>
        <taxon>Gammaproteobacteria</taxon>
        <taxon>Lysobacterales</taxon>
        <taxon>Lysobacteraceae</taxon>
        <taxon>Pseudoxanthomonas</taxon>
    </lineage>
</organism>
<sequence>MDYIVIHYQYWGWDRVNEVHTIRPRGDGEYGDQWVQEGETRPAIPRPVGAPAVRRLISAVQARPVTRESAVQTLAKKTTAERIMARWRPWRSSPPEPCGDEQKRALVSAKLQSDGVERLVRSRLEGPWTFRWTDDYPTLTIDIRLSDGRRWLLHSASQLERMLPWSYLRGDEKNIDEIAAAPVTWSVELADAIAGLLPVGERTRDRFSDAWLINQLAQEVHLQHMDACFPSQKKPPPSGSGVSAVQ</sequence>
<dbReference type="AlphaFoldDB" id="A0A4Q1JZ51"/>
<accession>A0A4Q1JZ51</accession>
<name>A0A4Q1JZ51_9GAMM</name>
<protein>
    <submittedName>
        <fullName evidence="1">Uncharacterized protein</fullName>
    </submittedName>
</protein>
<dbReference type="EMBL" id="SAWZ01000002">
    <property type="protein sequence ID" value="RXR07513.1"/>
    <property type="molecule type" value="Genomic_DNA"/>
</dbReference>
<evidence type="ECO:0000313" key="1">
    <source>
        <dbReference type="EMBL" id="RXR07513.1"/>
    </source>
</evidence>
<keyword evidence="2" id="KW-1185">Reference proteome</keyword>
<proteinExistence type="predicted"/>
<dbReference type="RefSeq" id="WP_129470325.1">
    <property type="nucleotide sequence ID" value="NZ_SAWZ01000002.1"/>
</dbReference>
<evidence type="ECO:0000313" key="2">
    <source>
        <dbReference type="Proteomes" id="UP000289784"/>
    </source>
</evidence>